<dbReference type="Proteomes" id="UP000250235">
    <property type="component" value="Unassembled WGS sequence"/>
</dbReference>
<accession>A0A2Z7B5U0</accession>
<protein>
    <recommendedName>
        <fullName evidence="1">Reverse transcriptase Ty1/copia-type domain-containing protein</fullName>
    </recommendedName>
</protein>
<dbReference type="Pfam" id="PF07727">
    <property type="entry name" value="RVT_2"/>
    <property type="match status" value="1"/>
</dbReference>
<feature type="non-terminal residue" evidence="2">
    <location>
        <position position="1"/>
    </location>
</feature>
<organism evidence="2 3">
    <name type="scientific">Dorcoceras hygrometricum</name>
    <dbReference type="NCBI Taxonomy" id="472368"/>
    <lineage>
        <taxon>Eukaryota</taxon>
        <taxon>Viridiplantae</taxon>
        <taxon>Streptophyta</taxon>
        <taxon>Embryophyta</taxon>
        <taxon>Tracheophyta</taxon>
        <taxon>Spermatophyta</taxon>
        <taxon>Magnoliopsida</taxon>
        <taxon>eudicotyledons</taxon>
        <taxon>Gunneridae</taxon>
        <taxon>Pentapetalae</taxon>
        <taxon>asterids</taxon>
        <taxon>lamiids</taxon>
        <taxon>Lamiales</taxon>
        <taxon>Gesneriaceae</taxon>
        <taxon>Didymocarpoideae</taxon>
        <taxon>Trichosporeae</taxon>
        <taxon>Loxocarpinae</taxon>
        <taxon>Dorcoceras</taxon>
    </lineage>
</organism>
<keyword evidence="3" id="KW-1185">Reference proteome</keyword>
<dbReference type="InterPro" id="IPR013103">
    <property type="entry name" value="RVT_2"/>
</dbReference>
<feature type="domain" description="Reverse transcriptase Ty1/copia-type" evidence="1">
    <location>
        <begin position="20"/>
        <end position="77"/>
    </location>
</feature>
<name>A0A2Z7B5U0_9LAMI</name>
<gene>
    <name evidence="2" type="ORF">F511_17747</name>
</gene>
<evidence type="ECO:0000313" key="2">
    <source>
        <dbReference type="EMBL" id="KZV26892.1"/>
    </source>
</evidence>
<proteinExistence type="predicted"/>
<dbReference type="OrthoDB" id="1929979at2759"/>
<dbReference type="EMBL" id="KV010817">
    <property type="protein sequence ID" value="KZV26892.1"/>
    <property type="molecule type" value="Genomic_DNA"/>
</dbReference>
<reference evidence="2 3" key="1">
    <citation type="journal article" date="2015" name="Proc. Natl. Acad. Sci. U.S.A.">
        <title>The resurrection genome of Boea hygrometrica: A blueprint for survival of dehydration.</title>
        <authorList>
            <person name="Xiao L."/>
            <person name="Yang G."/>
            <person name="Zhang L."/>
            <person name="Yang X."/>
            <person name="Zhao S."/>
            <person name="Ji Z."/>
            <person name="Zhou Q."/>
            <person name="Hu M."/>
            <person name="Wang Y."/>
            <person name="Chen M."/>
            <person name="Xu Y."/>
            <person name="Jin H."/>
            <person name="Xiao X."/>
            <person name="Hu G."/>
            <person name="Bao F."/>
            <person name="Hu Y."/>
            <person name="Wan P."/>
            <person name="Li L."/>
            <person name="Deng X."/>
            <person name="Kuang T."/>
            <person name="Xiang C."/>
            <person name="Zhu J.K."/>
            <person name="Oliver M.J."/>
            <person name="He Y."/>
        </authorList>
    </citation>
    <scope>NUCLEOTIDE SEQUENCE [LARGE SCALE GENOMIC DNA]</scope>
    <source>
        <strain evidence="3">cv. XS01</strain>
    </source>
</reference>
<evidence type="ECO:0000259" key="1">
    <source>
        <dbReference type="Pfam" id="PF07727"/>
    </source>
</evidence>
<evidence type="ECO:0000313" key="3">
    <source>
        <dbReference type="Proteomes" id="UP000250235"/>
    </source>
</evidence>
<sequence length="88" mass="10165">LFVQESIKPTRHKLASWASTLTVKWVYKAKKNANGEVERYKERLVAKGYKQKHGVDYDEVFAPVARLETIRLLITLELNIVGKFTSLM</sequence>
<dbReference type="AlphaFoldDB" id="A0A2Z7B5U0"/>